<dbReference type="InterPro" id="IPR014001">
    <property type="entry name" value="Helicase_ATP-bd"/>
</dbReference>
<evidence type="ECO:0000256" key="10">
    <source>
        <dbReference type="ARBA" id="ARBA00023236"/>
    </source>
</evidence>
<dbReference type="PROSITE" id="PS50151">
    <property type="entry name" value="UVR"/>
    <property type="match status" value="1"/>
</dbReference>
<evidence type="ECO:0000256" key="6">
    <source>
        <dbReference type="ARBA" id="ARBA00022769"/>
    </source>
</evidence>
<sequence length="744" mass="83851">MRTREAVHGRVHDPGAGVSAERLHASGAGPPSREGGRSARADTFPGRDLTPAGFKLVAPYRPLGDQPRAIEELTEGLKRGDRYQTLLGVTGSGKTFTIANVIQAAARPTLVISHNKTLAAQLYAEFKSFFPENAVGYFVSYYDYYQPEAYVPQTNTYIEKDASINDDIDRLRLAATSALFERRDVIVVASVSCIYGLGSPEDFRREMLLVRVGDRITRDAILAQLVHNQYTRNDLDLKRGTFRARGDVVEVHPAYEETAIRIELFGDDVERIAVFDPLTGKTLKPITTAAIYPAKHFVTTPVRIQEGTRLIREELTERLEVLRAEGKLLEAQRLKMRTEYDLEMLNEIGYCAGIENYSRPLSGRKPGERPQCLLDYFPEDFLLIVDESHVTIPQIGGMYEGDRSRKQTLVDYGFRLPSALDNRPLRFDEFERLTGQTIYVSATPSDYELKKSGGVIVEQIIRPTGLIDPRISIRPTKGQIDDLLEEIKRRVERGERVLVTTLTKRMSEDLTEYLFQAGVNVRYIHSDIDAIERVEILRALRLQRVDVLVGINLLREGLDLPEVSLVAILDADKEGFLRSETSLIQTSGRAARHINGEVILYADQVTGSMRRALEEMNRRREAQVRYNEAHGITPQTIVKSLDEVLRSTTVADAGTPLAPEDLLPSDALRLDRESLIELLEREMLAAAAREEFEAAASLRDRLDELRLEAGKERSHAPRIDRRTSGPDRVDRGHRGRGRNDRSRH</sequence>
<feature type="binding site" evidence="13">
    <location>
        <begin position="88"/>
        <end position="95"/>
    </location>
    <ligand>
        <name>ATP</name>
        <dbReference type="ChEBI" id="CHEBI:30616"/>
    </ligand>
</feature>
<dbReference type="Pfam" id="PF17757">
    <property type="entry name" value="UvrB_inter"/>
    <property type="match status" value="1"/>
</dbReference>
<dbReference type="InterPro" id="IPR041471">
    <property type="entry name" value="UvrB_inter"/>
</dbReference>
<name>A0A538TAQ4_UNCEI</name>
<comment type="domain">
    <text evidence="13">The beta-hairpin motif is involved in DNA binding.</text>
</comment>
<feature type="domain" description="Helicase C-terminal" evidence="18">
    <location>
        <begin position="479"/>
        <end position="645"/>
    </location>
</feature>
<dbReference type="SUPFAM" id="SSF46600">
    <property type="entry name" value="C-terminal UvrC-binding domain of UvrB"/>
    <property type="match status" value="1"/>
</dbReference>
<evidence type="ECO:0000256" key="11">
    <source>
        <dbReference type="ARBA" id="ARBA00026033"/>
    </source>
</evidence>
<evidence type="ECO:0000256" key="9">
    <source>
        <dbReference type="ARBA" id="ARBA00023204"/>
    </source>
</evidence>
<dbReference type="EMBL" id="VBOW01000013">
    <property type="protein sequence ID" value="TMQ60657.1"/>
    <property type="molecule type" value="Genomic_DNA"/>
</dbReference>
<keyword evidence="3 13" id="KW-0963">Cytoplasm</keyword>
<organism evidence="19 20">
    <name type="scientific">Eiseniibacteriota bacterium</name>
    <dbReference type="NCBI Taxonomy" id="2212470"/>
    <lineage>
        <taxon>Bacteria</taxon>
        <taxon>Candidatus Eiseniibacteriota</taxon>
    </lineage>
</organism>
<dbReference type="PROSITE" id="PS51194">
    <property type="entry name" value="HELICASE_CTER"/>
    <property type="match status" value="1"/>
</dbReference>
<dbReference type="Pfam" id="PF04851">
    <property type="entry name" value="ResIII"/>
    <property type="match status" value="1"/>
</dbReference>
<keyword evidence="7 13" id="KW-0067">ATP-binding</keyword>
<evidence type="ECO:0000256" key="1">
    <source>
        <dbReference type="ARBA" id="ARBA00004496"/>
    </source>
</evidence>
<dbReference type="GO" id="GO:0006289">
    <property type="term" value="P:nucleotide-excision repair"/>
    <property type="evidence" value="ECO:0007669"/>
    <property type="project" value="UniProtKB-UniRule"/>
</dbReference>
<dbReference type="Pfam" id="PF02151">
    <property type="entry name" value="UVR"/>
    <property type="match status" value="1"/>
</dbReference>
<evidence type="ECO:0000313" key="20">
    <source>
        <dbReference type="Proteomes" id="UP000316852"/>
    </source>
</evidence>
<dbReference type="Pfam" id="PF00271">
    <property type="entry name" value="Helicase_C"/>
    <property type="match status" value="1"/>
</dbReference>
<feature type="region of interest" description="Disordered" evidence="15">
    <location>
        <begin position="707"/>
        <end position="744"/>
    </location>
</feature>
<dbReference type="GO" id="GO:0005737">
    <property type="term" value="C:cytoplasm"/>
    <property type="evidence" value="ECO:0007669"/>
    <property type="project" value="UniProtKB-SubCell"/>
</dbReference>
<dbReference type="Proteomes" id="UP000316852">
    <property type="component" value="Unassembled WGS sequence"/>
</dbReference>
<keyword evidence="8 13" id="KW-0267">Excision nuclease</keyword>
<evidence type="ECO:0000313" key="19">
    <source>
        <dbReference type="EMBL" id="TMQ60657.1"/>
    </source>
</evidence>
<accession>A0A538TAQ4</accession>
<reference evidence="19 20" key="1">
    <citation type="journal article" date="2019" name="Nat. Microbiol.">
        <title>Mediterranean grassland soil C-N compound turnover is dependent on rainfall and depth, and is mediated by genomically divergent microorganisms.</title>
        <authorList>
            <person name="Diamond S."/>
            <person name="Andeer P.F."/>
            <person name="Li Z."/>
            <person name="Crits-Christoph A."/>
            <person name="Burstein D."/>
            <person name="Anantharaman K."/>
            <person name="Lane K.R."/>
            <person name="Thomas B.C."/>
            <person name="Pan C."/>
            <person name="Northen T.R."/>
            <person name="Banfield J.F."/>
        </authorList>
    </citation>
    <scope>NUCLEOTIDE SEQUENCE [LARGE SCALE GENOMIC DNA]</scope>
    <source>
        <strain evidence="19">WS_6</strain>
    </source>
</reference>
<dbReference type="InterPro" id="IPR027417">
    <property type="entry name" value="P-loop_NTPase"/>
</dbReference>
<evidence type="ECO:0000256" key="14">
    <source>
        <dbReference type="RuleBase" id="RU003587"/>
    </source>
</evidence>
<evidence type="ECO:0000259" key="18">
    <source>
        <dbReference type="PROSITE" id="PS51194"/>
    </source>
</evidence>
<evidence type="ECO:0000256" key="15">
    <source>
        <dbReference type="SAM" id="MobiDB-lite"/>
    </source>
</evidence>
<feature type="compositionally biased region" description="Basic and acidic residues" evidence="15">
    <location>
        <begin position="1"/>
        <end position="13"/>
    </location>
</feature>
<comment type="caution">
    <text evidence="19">The sequence shown here is derived from an EMBL/GenBank/DDBJ whole genome shotgun (WGS) entry which is preliminary data.</text>
</comment>
<keyword evidence="6 13" id="KW-0228">DNA excision</keyword>
<dbReference type="PANTHER" id="PTHR24029:SF0">
    <property type="entry name" value="UVRABC SYSTEM PROTEIN B"/>
    <property type="match status" value="1"/>
</dbReference>
<dbReference type="CDD" id="cd17916">
    <property type="entry name" value="DEXHc_UvrB"/>
    <property type="match status" value="1"/>
</dbReference>
<dbReference type="HAMAP" id="MF_00204">
    <property type="entry name" value="UvrB"/>
    <property type="match status" value="1"/>
</dbReference>
<dbReference type="InterPro" id="IPR001943">
    <property type="entry name" value="UVR_dom"/>
</dbReference>
<keyword evidence="4 13" id="KW-0547">Nucleotide-binding</keyword>
<comment type="similarity">
    <text evidence="2 13 14">Belongs to the UvrB family.</text>
</comment>
<evidence type="ECO:0000256" key="8">
    <source>
        <dbReference type="ARBA" id="ARBA00022881"/>
    </source>
</evidence>
<dbReference type="GO" id="GO:0003677">
    <property type="term" value="F:DNA binding"/>
    <property type="evidence" value="ECO:0007669"/>
    <property type="project" value="UniProtKB-UniRule"/>
</dbReference>
<dbReference type="SMART" id="SM00490">
    <property type="entry name" value="HELICc"/>
    <property type="match status" value="1"/>
</dbReference>
<dbReference type="PROSITE" id="PS51192">
    <property type="entry name" value="HELICASE_ATP_BIND_1"/>
    <property type="match status" value="1"/>
</dbReference>
<dbReference type="InterPro" id="IPR036876">
    <property type="entry name" value="UVR_dom_sf"/>
</dbReference>
<dbReference type="FunFam" id="3.40.50.300:FF:000477">
    <property type="entry name" value="UvrABC system protein B"/>
    <property type="match status" value="1"/>
</dbReference>
<comment type="subunit">
    <text evidence="11 13 14">Forms a heterotetramer with UvrA during the search for lesions. Interacts with UvrC in an incision complex.</text>
</comment>
<dbReference type="SMART" id="SM00487">
    <property type="entry name" value="DEXDc"/>
    <property type="match status" value="1"/>
</dbReference>
<evidence type="ECO:0000256" key="13">
    <source>
        <dbReference type="HAMAP-Rule" id="MF_00204"/>
    </source>
</evidence>
<feature type="domain" description="UVR" evidence="16">
    <location>
        <begin position="673"/>
        <end position="708"/>
    </location>
</feature>
<comment type="subcellular location">
    <subcellularLocation>
        <location evidence="1 13 14">Cytoplasm</location>
    </subcellularLocation>
</comment>
<dbReference type="PANTHER" id="PTHR24029">
    <property type="entry name" value="UVRABC SYSTEM PROTEIN B"/>
    <property type="match status" value="1"/>
</dbReference>
<dbReference type="InterPro" id="IPR001650">
    <property type="entry name" value="Helicase_C-like"/>
</dbReference>
<dbReference type="NCBIfam" id="TIGR00631">
    <property type="entry name" value="uvrb"/>
    <property type="match status" value="1"/>
</dbReference>
<keyword evidence="10 13" id="KW-0742">SOS response</keyword>
<evidence type="ECO:0000256" key="12">
    <source>
        <dbReference type="ARBA" id="ARBA00029504"/>
    </source>
</evidence>
<evidence type="ECO:0000256" key="7">
    <source>
        <dbReference type="ARBA" id="ARBA00022840"/>
    </source>
</evidence>
<dbReference type="Gene3D" id="3.40.50.300">
    <property type="entry name" value="P-loop containing nucleotide triphosphate hydrolases"/>
    <property type="match status" value="3"/>
</dbReference>
<gene>
    <name evidence="13 19" type="primary">uvrB</name>
    <name evidence="19" type="ORF">E6K76_01275</name>
</gene>
<evidence type="ECO:0000256" key="5">
    <source>
        <dbReference type="ARBA" id="ARBA00022763"/>
    </source>
</evidence>
<keyword evidence="9 13" id="KW-0234">DNA repair</keyword>
<dbReference type="GO" id="GO:0009381">
    <property type="term" value="F:excinuclease ABC activity"/>
    <property type="evidence" value="ECO:0007669"/>
    <property type="project" value="UniProtKB-UniRule"/>
</dbReference>
<evidence type="ECO:0000256" key="2">
    <source>
        <dbReference type="ARBA" id="ARBA00008533"/>
    </source>
</evidence>
<keyword evidence="5 13" id="KW-0227">DNA damage</keyword>
<evidence type="ECO:0000256" key="3">
    <source>
        <dbReference type="ARBA" id="ARBA00022490"/>
    </source>
</evidence>
<dbReference type="Gene3D" id="4.10.860.10">
    <property type="entry name" value="UVR domain"/>
    <property type="match status" value="1"/>
</dbReference>
<feature type="short sequence motif" description="Beta-hairpin" evidence="13">
    <location>
        <begin position="141"/>
        <end position="164"/>
    </location>
</feature>
<evidence type="ECO:0000256" key="4">
    <source>
        <dbReference type="ARBA" id="ARBA00022741"/>
    </source>
</evidence>
<proteinExistence type="inferred from homology"/>
<dbReference type="NCBIfam" id="NF003673">
    <property type="entry name" value="PRK05298.1"/>
    <property type="match status" value="1"/>
</dbReference>
<dbReference type="Pfam" id="PF12344">
    <property type="entry name" value="UvrB"/>
    <property type="match status" value="1"/>
</dbReference>
<dbReference type="GO" id="GO:0009380">
    <property type="term" value="C:excinuclease repair complex"/>
    <property type="evidence" value="ECO:0007669"/>
    <property type="project" value="InterPro"/>
</dbReference>
<dbReference type="InterPro" id="IPR004807">
    <property type="entry name" value="UvrB"/>
</dbReference>
<dbReference type="CDD" id="cd18790">
    <property type="entry name" value="SF2_C_UvrB"/>
    <property type="match status" value="1"/>
</dbReference>
<evidence type="ECO:0000259" key="16">
    <source>
        <dbReference type="PROSITE" id="PS50151"/>
    </source>
</evidence>
<evidence type="ECO:0000259" key="17">
    <source>
        <dbReference type="PROSITE" id="PS51192"/>
    </source>
</evidence>
<dbReference type="InterPro" id="IPR024759">
    <property type="entry name" value="UvrB_YAD/RRR_dom"/>
</dbReference>
<dbReference type="InterPro" id="IPR006935">
    <property type="entry name" value="Helicase/UvrB_N"/>
</dbReference>
<dbReference type="GO" id="GO:0016887">
    <property type="term" value="F:ATP hydrolysis activity"/>
    <property type="evidence" value="ECO:0007669"/>
    <property type="project" value="InterPro"/>
</dbReference>
<dbReference type="SUPFAM" id="SSF52540">
    <property type="entry name" value="P-loop containing nucleoside triphosphate hydrolases"/>
    <property type="match status" value="2"/>
</dbReference>
<dbReference type="GO" id="GO:0005524">
    <property type="term" value="F:ATP binding"/>
    <property type="evidence" value="ECO:0007669"/>
    <property type="project" value="UniProtKB-UniRule"/>
</dbReference>
<comment type="function">
    <text evidence="13">The UvrABC repair system catalyzes the recognition and processing of DNA lesions. A damage recognition complex composed of 2 UvrA and 2 UvrB subunits scans DNA for abnormalities. Upon binding of the UvrA(2)B(2) complex to a putative damaged site, the DNA wraps around one UvrB monomer. DNA wrap is dependent on ATP binding by UvrB and probably causes local melting of the DNA helix, facilitating insertion of UvrB beta-hairpin between the DNA strands. Then UvrB probes one DNA strand for the presence of a lesion. If a lesion is found the UvrA subunits dissociate and the UvrB-DNA preincision complex is formed. This complex is subsequently bound by UvrC and the second UvrB is released. If no lesion is found, the DNA wraps around the other UvrB subunit that will check the other stand for damage.</text>
</comment>
<dbReference type="GO" id="GO:0009432">
    <property type="term" value="P:SOS response"/>
    <property type="evidence" value="ECO:0007669"/>
    <property type="project" value="UniProtKB-UniRule"/>
</dbReference>
<dbReference type="AlphaFoldDB" id="A0A538TAQ4"/>
<feature type="region of interest" description="Disordered" evidence="15">
    <location>
        <begin position="1"/>
        <end position="45"/>
    </location>
</feature>
<protein>
    <recommendedName>
        <fullName evidence="12 13">UvrABC system protein B</fullName>
        <shortName evidence="13">Protein UvrB</shortName>
    </recommendedName>
    <alternativeName>
        <fullName evidence="13">Excinuclease ABC subunit B</fullName>
    </alternativeName>
</protein>
<feature type="domain" description="Helicase ATP-binding" evidence="17">
    <location>
        <begin position="75"/>
        <end position="209"/>
    </location>
</feature>